<feature type="domain" description="XRCC4 C-terminal" evidence="2">
    <location>
        <begin position="31"/>
        <end position="98"/>
    </location>
</feature>
<dbReference type="AlphaFoldDB" id="A0A4Z2BI84"/>
<gene>
    <name evidence="3" type="ORF">fugu_019086</name>
</gene>
<evidence type="ECO:0000256" key="1">
    <source>
        <dbReference type="SAM" id="MobiDB-lite"/>
    </source>
</evidence>
<protein>
    <recommendedName>
        <fullName evidence="2">XRCC4 C-terminal domain-containing protein</fullName>
    </recommendedName>
</protein>
<organism evidence="3 4">
    <name type="scientific">Takifugu bimaculatus</name>
    <dbReference type="NCBI Taxonomy" id="433685"/>
    <lineage>
        <taxon>Eukaryota</taxon>
        <taxon>Metazoa</taxon>
        <taxon>Chordata</taxon>
        <taxon>Craniata</taxon>
        <taxon>Vertebrata</taxon>
        <taxon>Euteleostomi</taxon>
        <taxon>Actinopterygii</taxon>
        <taxon>Neopterygii</taxon>
        <taxon>Teleostei</taxon>
        <taxon>Neoteleostei</taxon>
        <taxon>Acanthomorphata</taxon>
        <taxon>Eupercaria</taxon>
        <taxon>Tetraodontiformes</taxon>
        <taxon>Tetradontoidea</taxon>
        <taxon>Tetraodontidae</taxon>
        <taxon>Takifugu</taxon>
    </lineage>
</organism>
<feature type="compositionally biased region" description="Low complexity" evidence="1">
    <location>
        <begin position="51"/>
        <end position="64"/>
    </location>
</feature>
<keyword evidence="4" id="KW-1185">Reference proteome</keyword>
<dbReference type="Pfam" id="PF21925">
    <property type="entry name" value="XRCC4_C"/>
    <property type="match status" value="1"/>
</dbReference>
<reference evidence="3 4" key="1">
    <citation type="submission" date="2019-04" db="EMBL/GenBank/DDBJ databases">
        <title>The sequence and de novo assembly of Takifugu bimaculatus genome using PacBio and Hi-C technologies.</title>
        <authorList>
            <person name="Xu P."/>
            <person name="Liu B."/>
            <person name="Zhou Z."/>
        </authorList>
    </citation>
    <scope>NUCLEOTIDE SEQUENCE [LARGE SCALE GENOMIC DNA]</scope>
    <source>
        <strain evidence="3">TB-2018</strain>
        <tissue evidence="3">Muscle</tissue>
    </source>
</reference>
<comment type="caution">
    <text evidence="3">The sequence shown here is derived from an EMBL/GenBank/DDBJ whole genome shotgun (WGS) entry which is preliminary data.</text>
</comment>
<feature type="region of interest" description="Disordered" evidence="1">
    <location>
        <begin position="17"/>
        <end position="119"/>
    </location>
</feature>
<dbReference type="EMBL" id="SWLE01000014">
    <property type="protein sequence ID" value="TNM92074.1"/>
    <property type="molecule type" value="Genomic_DNA"/>
</dbReference>
<name>A0A4Z2BI84_9TELE</name>
<dbReference type="Proteomes" id="UP000516260">
    <property type="component" value="Chromosome 21"/>
</dbReference>
<accession>A0A4Z2BI84</accession>
<proteinExistence type="predicted"/>
<dbReference type="InterPro" id="IPR053963">
    <property type="entry name" value="XRCC4_C"/>
</dbReference>
<sequence length="132" mass="14479">MLNWILDLYFIFSADKQQKKDSVKCDQSAGQEQDEYGGSTDEEPGDARETGASASLPPEASAEGPLDDSLKDITDVAPCRKRRFRHVPAPQPEVKRPQRPQKRSVAVPQLLSPFGSGARYQSCCGKTQLLAS</sequence>
<evidence type="ECO:0000313" key="4">
    <source>
        <dbReference type="Proteomes" id="UP000516260"/>
    </source>
</evidence>
<feature type="compositionally biased region" description="Acidic residues" evidence="1">
    <location>
        <begin position="32"/>
        <end position="44"/>
    </location>
</feature>
<evidence type="ECO:0000313" key="3">
    <source>
        <dbReference type="EMBL" id="TNM92074.1"/>
    </source>
</evidence>
<evidence type="ECO:0000259" key="2">
    <source>
        <dbReference type="Pfam" id="PF21925"/>
    </source>
</evidence>